<dbReference type="SUPFAM" id="SSF52402">
    <property type="entry name" value="Adenine nucleotide alpha hydrolases-like"/>
    <property type="match status" value="1"/>
</dbReference>
<dbReference type="STRING" id="549789.NIES30_09760"/>
<sequence>MSYKVSTHDHQADDSDYTLHFGPILNGGGIVRFIDHARKSTSDVGISISDQDFQYRIYQHFPSVIADLVDLAVAIHASDRLAFQHLHKRQSRLHVVLPVRHPELLGIPSFMNKLEKLLSWVTGSKWSFNFQALVASGRMVENQGVLPVALPTGCEVALWSGGLDALAGLYTRLKTEPDQPFLLFGAGSNDNAYARQAEVFNSLIPSFPSRLNLCRVPIRFTESGRHRKNKISRARGIVFTMLGAASAYLMGQRVLYLYENGVGAINLPYRASAVGLDHSRSVHPLTLLMVSELVTELIGEEFKIHNPFLLWTKAEMCQSLKEDSRTDLPPLTMSCDSPHRQKPVQCGYCPSCLLRRQALATSGLLDKTQYVILNGKAPASDPSVYLRHMLEQVSTLRQLLHASTNTKVKWEAIAREFPVLDDIVDRGASTEELTYIQMRTRLIKLYQNYIAEWDNIGSQLSIGLFNHSSEQAAAMPLAAT</sequence>
<gene>
    <name evidence="1" type="ORF">NIES30_09760</name>
</gene>
<organism evidence="1 2">
    <name type="scientific">Phormidium tenue NIES-30</name>
    <dbReference type="NCBI Taxonomy" id="549789"/>
    <lineage>
        <taxon>Bacteria</taxon>
        <taxon>Bacillati</taxon>
        <taxon>Cyanobacteriota</taxon>
        <taxon>Cyanophyceae</taxon>
        <taxon>Oscillatoriophycideae</taxon>
        <taxon>Oscillatoriales</taxon>
        <taxon>Oscillatoriaceae</taxon>
        <taxon>Phormidium</taxon>
    </lineage>
</organism>
<keyword evidence="2" id="KW-1185">Reference proteome</keyword>
<evidence type="ECO:0000313" key="1">
    <source>
        <dbReference type="EMBL" id="OKH48313.1"/>
    </source>
</evidence>
<accession>A0A1U7J666</accession>
<evidence type="ECO:0000313" key="2">
    <source>
        <dbReference type="Proteomes" id="UP000185557"/>
    </source>
</evidence>
<comment type="caution">
    <text evidence="1">The sequence shown here is derived from an EMBL/GenBank/DDBJ whole genome shotgun (WGS) entry which is preliminary data.</text>
</comment>
<dbReference type="InterPro" id="IPR014729">
    <property type="entry name" value="Rossmann-like_a/b/a_fold"/>
</dbReference>
<dbReference type="InterPro" id="IPR018317">
    <property type="entry name" value="QueC"/>
</dbReference>
<dbReference type="AlphaFoldDB" id="A0A1U7J666"/>
<dbReference type="Gene3D" id="3.40.50.620">
    <property type="entry name" value="HUPs"/>
    <property type="match status" value="1"/>
</dbReference>
<dbReference type="RefSeq" id="WP_073608242.1">
    <property type="nucleotide sequence ID" value="NZ_MRCG01000006.1"/>
</dbReference>
<dbReference type="Proteomes" id="UP000185557">
    <property type="component" value="Unassembled WGS sequence"/>
</dbReference>
<proteinExistence type="predicted"/>
<name>A0A1U7J666_9CYAN</name>
<dbReference type="EMBL" id="MRCG01000006">
    <property type="protein sequence ID" value="OKH48313.1"/>
    <property type="molecule type" value="Genomic_DNA"/>
</dbReference>
<dbReference type="OrthoDB" id="9789567at2"/>
<evidence type="ECO:0008006" key="3">
    <source>
        <dbReference type="Google" id="ProtNLM"/>
    </source>
</evidence>
<protein>
    <recommendedName>
        <fullName evidence="3">ATPase</fullName>
    </recommendedName>
</protein>
<reference evidence="1 2" key="1">
    <citation type="submission" date="2016-11" db="EMBL/GenBank/DDBJ databases">
        <title>Draft Genome Sequences of Nine Cyanobacterial Strains from Diverse Habitats.</title>
        <authorList>
            <person name="Zhu T."/>
            <person name="Hou S."/>
            <person name="Lu X."/>
            <person name="Hess W.R."/>
        </authorList>
    </citation>
    <scope>NUCLEOTIDE SEQUENCE [LARGE SCALE GENOMIC DNA]</scope>
    <source>
        <strain evidence="1 2">NIES-30</strain>
    </source>
</reference>
<dbReference type="Pfam" id="PF06508">
    <property type="entry name" value="QueC"/>
    <property type="match status" value="1"/>
</dbReference>